<dbReference type="EMBL" id="MQWD01000001">
    <property type="protein sequence ID" value="PAP78828.1"/>
    <property type="molecule type" value="Genomic_DNA"/>
</dbReference>
<comment type="catalytic activity">
    <reaction evidence="1 7">
        <text>dTDP-4-dehydro-6-deoxy-alpha-D-glucose = dTDP-4-dehydro-beta-L-rhamnose</text>
        <dbReference type="Rhea" id="RHEA:16969"/>
        <dbReference type="ChEBI" id="CHEBI:57649"/>
        <dbReference type="ChEBI" id="CHEBI:62830"/>
        <dbReference type="EC" id="5.1.3.13"/>
    </reaction>
</comment>
<dbReference type="Gene3D" id="2.60.120.10">
    <property type="entry name" value="Jelly Rolls"/>
    <property type="match status" value="1"/>
</dbReference>
<feature type="active site" description="Proton donor" evidence="5">
    <location>
        <position position="132"/>
    </location>
</feature>
<accession>A0A271J688</accession>
<evidence type="ECO:0000313" key="9">
    <source>
        <dbReference type="Proteomes" id="UP000216339"/>
    </source>
</evidence>
<dbReference type="AlphaFoldDB" id="A0A271J688"/>
<dbReference type="UniPathway" id="UPA00124"/>
<sequence length="174" mass="19072">MNLEPTKIPGCVVVRPERHADDRGHFARTWDGAVLAEAGLNGVVAQCSVSYNAAAGTLRGMHYQAAPYEEAKLVRCTRGALYDVCLDLRPGSPTFRQWHGETLTAENGVALYVPEGCAHGFLTLEDATEVFYMISAPYAPDAGRGVRWDDPAFGIEWPAEVRVIHPRDAGYPWV</sequence>
<dbReference type="EC" id="5.1.3.13" evidence="3 7"/>
<dbReference type="SUPFAM" id="SSF51182">
    <property type="entry name" value="RmlC-like cupins"/>
    <property type="match status" value="1"/>
</dbReference>
<keyword evidence="9" id="KW-1185">Reference proteome</keyword>
<dbReference type="Pfam" id="PF00908">
    <property type="entry name" value="dTDP_sugar_isom"/>
    <property type="match status" value="1"/>
</dbReference>
<dbReference type="OrthoDB" id="9800680at2"/>
<evidence type="ECO:0000256" key="2">
    <source>
        <dbReference type="ARBA" id="ARBA00001997"/>
    </source>
</evidence>
<keyword evidence="7" id="KW-0413">Isomerase</keyword>
<gene>
    <name evidence="8" type="ORF">BSZ37_17220</name>
</gene>
<dbReference type="InterPro" id="IPR011051">
    <property type="entry name" value="RmlC_Cupin_sf"/>
</dbReference>
<dbReference type="GO" id="GO:0005829">
    <property type="term" value="C:cytosol"/>
    <property type="evidence" value="ECO:0007669"/>
    <property type="project" value="TreeGrafter"/>
</dbReference>
<dbReference type="PANTHER" id="PTHR21047">
    <property type="entry name" value="DTDP-6-DEOXY-D-GLUCOSE-3,5 EPIMERASE"/>
    <property type="match status" value="1"/>
</dbReference>
<comment type="subunit">
    <text evidence="7">Homodimer.</text>
</comment>
<evidence type="ECO:0000256" key="1">
    <source>
        <dbReference type="ARBA" id="ARBA00001298"/>
    </source>
</evidence>
<dbReference type="InterPro" id="IPR014710">
    <property type="entry name" value="RmlC-like_jellyroll"/>
</dbReference>
<dbReference type="GO" id="GO:0000271">
    <property type="term" value="P:polysaccharide biosynthetic process"/>
    <property type="evidence" value="ECO:0007669"/>
    <property type="project" value="TreeGrafter"/>
</dbReference>
<dbReference type="CDD" id="cd00438">
    <property type="entry name" value="cupin_RmlC"/>
    <property type="match status" value="1"/>
</dbReference>
<protein>
    <recommendedName>
        <fullName evidence="4 7">dTDP-4-dehydrorhamnose 3,5-epimerase</fullName>
        <ecNumber evidence="3 7">5.1.3.13</ecNumber>
    </recommendedName>
    <alternativeName>
        <fullName evidence="7">Thymidine diphospho-4-keto-rhamnose 3,5-epimerase</fullName>
    </alternativeName>
</protein>
<evidence type="ECO:0000256" key="4">
    <source>
        <dbReference type="ARBA" id="ARBA00019595"/>
    </source>
</evidence>
<proteinExistence type="inferred from homology"/>
<dbReference type="GO" id="GO:0019305">
    <property type="term" value="P:dTDP-rhamnose biosynthetic process"/>
    <property type="evidence" value="ECO:0007669"/>
    <property type="project" value="UniProtKB-UniRule"/>
</dbReference>
<evidence type="ECO:0000313" key="8">
    <source>
        <dbReference type="EMBL" id="PAP78828.1"/>
    </source>
</evidence>
<dbReference type="NCBIfam" id="TIGR01221">
    <property type="entry name" value="rmlC"/>
    <property type="match status" value="1"/>
</dbReference>
<evidence type="ECO:0000256" key="3">
    <source>
        <dbReference type="ARBA" id="ARBA00012098"/>
    </source>
</evidence>
<comment type="function">
    <text evidence="2 7">Catalyzes the epimerization of the C3' and C5'positions of dTDP-6-deoxy-D-xylo-4-hexulose, forming dTDP-6-deoxy-L-lyxo-4-hexulose.</text>
</comment>
<comment type="similarity">
    <text evidence="7">Belongs to the dTDP-4-dehydrorhamnose 3,5-epimerase family.</text>
</comment>
<dbReference type="Proteomes" id="UP000216339">
    <property type="component" value="Unassembled WGS sequence"/>
</dbReference>
<comment type="caution">
    <text evidence="8">The sequence shown here is derived from an EMBL/GenBank/DDBJ whole genome shotgun (WGS) entry which is preliminary data.</text>
</comment>
<dbReference type="InterPro" id="IPR000888">
    <property type="entry name" value="RmlC-like"/>
</dbReference>
<feature type="active site" description="Proton acceptor" evidence="5">
    <location>
        <position position="62"/>
    </location>
</feature>
<dbReference type="GO" id="GO:0008830">
    <property type="term" value="F:dTDP-4-dehydrorhamnose 3,5-epimerase activity"/>
    <property type="evidence" value="ECO:0007669"/>
    <property type="project" value="UniProtKB-UniRule"/>
</dbReference>
<evidence type="ECO:0000256" key="6">
    <source>
        <dbReference type="PIRSR" id="PIRSR600888-3"/>
    </source>
</evidence>
<evidence type="ECO:0000256" key="7">
    <source>
        <dbReference type="RuleBase" id="RU364069"/>
    </source>
</evidence>
<evidence type="ECO:0000256" key="5">
    <source>
        <dbReference type="PIRSR" id="PIRSR600888-1"/>
    </source>
</evidence>
<dbReference type="PANTHER" id="PTHR21047:SF2">
    <property type="entry name" value="THYMIDINE DIPHOSPHO-4-KETO-RHAMNOSE 3,5-EPIMERASE"/>
    <property type="match status" value="1"/>
</dbReference>
<comment type="pathway">
    <text evidence="7">Carbohydrate biosynthesis; dTDP-L-rhamnose biosynthesis.</text>
</comment>
<organism evidence="8 9">
    <name type="scientific">Rubrivirga marina</name>
    <dbReference type="NCBI Taxonomy" id="1196024"/>
    <lineage>
        <taxon>Bacteria</taxon>
        <taxon>Pseudomonadati</taxon>
        <taxon>Rhodothermota</taxon>
        <taxon>Rhodothermia</taxon>
        <taxon>Rhodothermales</taxon>
        <taxon>Rubricoccaceae</taxon>
        <taxon>Rubrivirga</taxon>
    </lineage>
</organism>
<feature type="site" description="Participates in a stacking interaction with the thymidine ring of dTDP-4-oxo-6-deoxyglucose" evidence="6">
    <location>
        <position position="138"/>
    </location>
</feature>
<name>A0A271J688_9BACT</name>
<reference evidence="8 9" key="1">
    <citation type="submission" date="2016-11" db="EMBL/GenBank/DDBJ databases">
        <title>Study of marine rhodopsin-containing bacteria.</title>
        <authorList>
            <person name="Yoshizawa S."/>
            <person name="Kumagai Y."/>
            <person name="Kogure K."/>
        </authorList>
    </citation>
    <scope>NUCLEOTIDE SEQUENCE [LARGE SCALE GENOMIC DNA]</scope>
    <source>
        <strain evidence="8 9">SAORIC-28</strain>
    </source>
</reference>